<organism evidence="1 2">
    <name type="scientific">Paenibacillus cellulosilyticus</name>
    <dbReference type="NCBI Taxonomy" id="375489"/>
    <lineage>
        <taxon>Bacteria</taxon>
        <taxon>Bacillati</taxon>
        <taxon>Bacillota</taxon>
        <taxon>Bacilli</taxon>
        <taxon>Bacillales</taxon>
        <taxon>Paenibacillaceae</taxon>
        <taxon>Paenibacillus</taxon>
    </lineage>
</organism>
<gene>
    <name evidence="1" type="ORF">DFQ01_10827</name>
</gene>
<proteinExistence type="predicted"/>
<reference evidence="1 2" key="1">
    <citation type="submission" date="2018-05" db="EMBL/GenBank/DDBJ databases">
        <title>Genomic Encyclopedia of Type Strains, Phase III (KMG-III): the genomes of soil and plant-associated and newly described type strains.</title>
        <authorList>
            <person name="Whitman W."/>
        </authorList>
    </citation>
    <scope>NUCLEOTIDE SEQUENCE [LARGE SCALE GENOMIC DNA]</scope>
    <source>
        <strain evidence="1 2">CECT 5696</strain>
    </source>
</reference>
<sequence length="65" mass="7716">MCDWRKRGCNHEEAHISYAVRLGKVFDLLIKCFFYFPTDERYGGGDENGVCIIRRYDQHGLCWIL</sequence>
<name>A0A2V2YUQ9_9BACL</name>
<comment type="caution">
    <text evidence="1">The sequence shown here is derived from an EMBL/GenBank/DDBJ whole genome shotgun (WGS) entry which is preliminary data.</text>
</comment>
<evidence type="ECO:0000313" key="2">
    <source>
        <dbReference type="Proteomes" id="UP000246635"/>
    </source>
</evidence>
<keyword evidence="2" id="KW-1185">Reference proteome</keyword>
<dbReference type="EMBL" id="QGTQ01000008">
    <property type="protein sequence ID" value="PWW02752.1"/>
    <property type="molecule type" value="Genomic_DNA"/>
</dbReference>
<dbReference type="Proteomes" id="UP000246635">
    <property type="component" value="Unassembled WGS sequence"/>
</dbReference>
<accession>A0A2V2YUQ9</accession>
<evidence type="ECO:0000313" key="1">
    <source>
        <dbReference type="EMBL" id="PWW02752.1"/>
    </source>
</evidence>
<protein>
    <submittedName>
        <fullName evidence="1">Uncharacterized protein</fullName>
    </submittedName>
</protein>
<dbReference type="AlphaFoldDB" id="A0A2V2YUQ9"/>